<dbReference type="EMBL" id="BARU01008071">
    <property type="protein sequence ID" value="GAH36406.1"/>
    <property type="molecule type" value="Genomic_DNA"/>
</dbReference>
<feature type="non-terminal residue" evidence="3">
    <location>
        <position position="1"/>
    </location>
</feature>
<gene>
    <name evidence="3" type="ORF">S03H2_15861</name>
</gene>
<name>X1ESP5_9ZZZZ</name>
<evidence type="ECO:0000259" key="2">
    <source>
        <dbReference type="Pfam" id="PF01364"/>
    </source>
</evidence>
<accession>X1ESP5</accession>
<evidence type="ECO:0000256" key="1">
    <source>
        <dbReference type="ARBA" id="ARBA00022729"/>
    </source>
</evidence>
<feature type="non-terminal residue" evidence="3">
    <location>
        <position position="381"/>
    </location>
</feature>
<reference evidence="3" key="1">
    <citation type="journal article" date="2014" name="Front. Microbiol.">
        <title>High frequency of phylogenetically diverse reductive dehalogenase-homologous genes in deep subseafloor sedimentary metagenomes.</title>
        <authorList>
            <person name="Kawai M."/>
            <person name="Futagami T."/>
            <person name="Toyoda A."/>
            <person name="Takaki Y."/>
            <person name="Nishi S."/>
            <person name="Hori S."/>
            <person name="Arai W."/>
            <person name="Tsubouchi T."/>
            <person name="Morono Y."/>
            <person name="Uchiyama I."/>
            <person name="Ito T."/>
            <person name="Fujiyama A."/>
            <person name="Inagaki F."/>
            <person name="Takami H."/>
        </authorList>
    </citation>
    <scope>NUCLEOTIDE SEQUENCE</scope>
    <source>
        <strain evidence="3">Expedition CK06-06</strain>
    </source>
</reference>
<keyword evidence="1" id="KW-0732">Signal</keyword>
<organism evidence="3">
    <name type="scientific">marine sediment metagenome</name>
    <dbReference type="NCBI Taxonomy" id="412755"/>
    <lineage>
        <taxon>unclassified sequences</taxon>
        <taxon>metagenomes</taxon>
        <taxon>ecological metagenomes</taxon>
    </lineage>
</organism>
<protein>
    <recommendedName>
        <fullName evidence="2">Gingipain domain-containing protein</fullName>
    </recommendedName>
</protein>
<dbReference type="AlphaFoldDB" id="X1ESP5"/>
<dbReference type="InterPro" id="IPR029030">
    <property type="entry name" value="Caspase-like_dom_sf"/>
</dbReference>
<dbReference type="GO" id="GO:0008234">
    <property type="term" value="F:cysteine-type peptidase activity"/>
    <property type="evidence" value="ECO:0007669"/>
    <property type="project" value="InterPro"/>
</dbReference>
<sequence length="381" mass="45101">ILFPRDIRPDAPSNLHDPNNAADYIIIAYDDFIEVLESLASFRQSQGYMTKLIKAEDVYEEFSRGLFDPTAIRNFLFFAYHNWEIPPAYVLLVGDAFFDYKDHLLHQQDRYNIYIHHGQNKIPAHYTETYPHDNWYACLDFDDHSYYPDLILSRICPHDIEKCASIVDKIILYETEREYDDWHIELTLVADNDQTDEPGSFTEDCEGKVNDYMPLGFRPHKIYMESMDWDESWNDPEHLGNRKLYTRANLTPYLREHFDGAWVQFGGHGSYNVWCHEYLYVDFVVDPESPWQDWHHPEYHDFQLLTNNKRFPIVSMMSCNLSYFDHYVDSCGEKLLVPTNRGAIATFGSTRLGRETEQDAYHRLLYEAFFPDRKLNDPCIT</sequence>
<comment type="caution">
    <text evidence="3">The sequence shown here is derived from an EMBL/GenBank/DDBJ whole genome shotgun (WGS) entry which is preliminary data.</text>
</comment>
<proteinExistence type="predicted"/>
<evidence type="ECO:0000313" key="3">
    <source>
        <dbReference type="EMBL" id="GAH36406.1"/>
    </source>
</evidence>
<dbReference type="InterPro" id="IPR029031">
    <property type="entry name" value="Gingipain_N_sf"/>
</dbReference>
<dbReference type="Gene3D" id="3.40.50.10390">
    <property type="entry name" value="Gingipain r, domain 1"/>
    <property type="match status" value="1"/>
</dbReference>
<dbReference type="GO" id="GO:0006508">
    <property type="term" value="P:proteolysis"/>
    <property type="evidence" value="ECO:0007669"/>
    <property type="project" value="InterPro"/>
</dbReference>
<dbReference type="Gene3D" id="3.40.50.1460">
    <property type="match status" value="1"/>
</dbReference>
<dbReference type="Pfam" id="PF01364">
    <property type="entry name" value="Peptidase_C25"/>
    <property type="match status" value="1"/>
</dbReference>
<dbReference type="SUPFAM" id="SSF52129">
    <property type="entry name" value="Caspase-like"/>
    <property type="match status" value="1"/>
</dbReference>
<dbReference type="InterPro" id="IPR001769">
    <property type="entry name" value="Gingipain"/>
</dbReference>
<feature type="domain" description="Gingipain" evidence="2">
    <location>
        <begin position="24"/>
        <end position="374"/>
    </location>
</feature>